<evidence type="ECO:0000256" key="8">
    <source>
        <dbReference type="ARBA" id="ARBA00022801"/>
    </source>
</evidence>
<protein>
    <recommendedName>
        <fullName evidence="5 15">Succinyl-diaminopimelate desuccinylase</fullName>
        <shortName evidence="15">SDAP desuccinylase</shortName>
        <ecNumber evidence="4 15">3.5.1.18</ecNumber>
    </recommendedName>
    <alternativeName>
        <fullName evidence="13 15">N-succinyl-LL-2,6-diaminoheptanedioate amidohydrolase</fullName>
    </alternativeName>
</protein>
<dbReference type="SUPFAM" id="SSF53187">
    <property type="entry name" value="Zn-dependent exopeptidases"/>
    <property type="match status" value="1"/>
</dbReference>
<keyword evidence="10 15" id="KW-0220">Diaminopimelate biosynthesis</keyword>
<evidence type="ECO:0000256" key="3">
    <source>
        <dbReference type="ARBA" id="ARBA00011738"/>
    </source>
</evidence>
<evidence type="ECO:0000256" key="6">
    <source>
        <dbReference type="ARBA" id="ARBA00022605"/>
    </source>
</evidence>
<feature type="active site" description="Proton acceptor" evidence="15">
    <location>
        <position position="141"/>
    </location>
</feature>
<comment type="similarity">
    <text evidence="2 15">Belongs to the peptidase M20A family. DapE subfamily.</text>
</comment>
<keyword evidence="8 15" id="KW-0378">Hydrolase</keyword>
<evidence type="ECO:0000256" key="9">
    <source>
        <dbReference type="ARBA" id="ARBA00022833"/>
    </source>
</evidence>
<feature type="binding site" evidence="15">
    <location>
        <position position="74"/>
    </location>
    <ligand>
        <name>Zn(2+)</name>
        <dbReference type="ChEBI" id="CHEBI:29105"/>
        <label>1</label>
    </ligand>
</feature>
<gene>
    <name evidence="15 17" type="primary">dapE</name>
    <name evidence="17" type="ORF">R2G56_16580</name>
</gene>
<keyword evidence="11 15" id="KW-0457">Lysine biosynthesis</keyword>
<comment type="pathway">
    <text evidence="1 15">Amino-acid biosynthesis; L-lysine biosynthesis via DAP pathway; LL-2,6-diaminopimelate from (S)-tetrahydrodipicolinate (succinylase route): step 3/3.</text>
</comment>
<comment type="caution">
    <text evidence="17">The sequence shown here is derived from an EMBL/GenBank/DDBJ whole genome shotgun (WGS) entry which is preliminary data.</text>
</comment>
<dbReference type="RefSeq" id="WP_317562009.1">
    <property type="nucleotide sequence ID" value="NZ_JAWLIP010000008.1"/>
</dbReference>
<feature type="binding site" evidence="15">
    <location>
        <position position="142"/>
    </location>
    <ligand>
        <name>Zn(2+)</name>
        <dbReference type="ChEBI" id="CHEBI:29105"/>
        <label>2</label>
    </ligand>
</feature>
<dbReference type="InterPro" id="IPR001261">
    <property type="entry name" value="ArgE/DapE_CS"/>
</dbReference>
<dbReference type="CDD" id="cd03891">
    <property type="entry name" value="M20_DapE_proteobac"/>
    <property type="match status" value="1"/>
</dbReference>
<dbReference type="SUPFAM" id="SSF55031">
    <property type="entry name" value="Bacterial exopeptidase dimerisation domain"/>
    <property type="match status" value="1"/>
</dbReference>
<dbReference type="PROSITE" id="PS00758">
    <property type="entry name" value="ARGE_DAPE_CPG2_1"/>
    <property type="match status" value="1"/>
</dbReference>
<evidence type="ECO:0000256" key="11">
    <source>
        <dbReference type="ARBA" id="ARBA00023154"/>
    </source>
</evidence>
<reference evidence="17 18" key="1">
    <citation type="submission" date="2023-10" db="EMBL/GenBank/DDBJ databases">
        <authorList>
            <person name="Venkata Ramana C."/>
            <person name="Sasikala C."/>
            <person name="Dhurka M."/>
        </authorList>
    </citation>
    <scope>NUCLEOTIDE SEQUENCE [LARGE SCALE GENOMIC DNA]</scope>
    <source>
        <strain evidence="17 18">KCTC 32151</strain>
    </source>
</reference>
<dbReference type="PANTHER" id="PTHR43808:SF31">
    <property type="entry name" value="N-ACETYL-L-CITRULLINE DEACETYLASE"/>
    <property type="match status" value="1"/>
</dbReference>
<feature type="binding site" evidence="15">
    <location>
        <position position="368"/>
    </location>
    <ligand>
        <name>Zn(2+)</name>
        <dbReference type="ChEBI" id="CHEBI:29105"/>
        <label>2</label>
    </ligand>
</feature>
<dbReference type="InterPro" id="IPR005941">
    <property type="entry name" value="DapE_proteobac"/>
</dbReference>
<feature type="binding site" evidence="15">
    <location>
        <position position="107"/>
    </location>
    <ligand>
        <name>Zn(2+)</name>
        <dbReference type="ChEBI" id="CHEBI:29105"/>
        <label>2</label>
    </ligand>
</feature>
<comment type="function">
    <text evidence="15">Catalyzes the hydrolysis of N-succinyl-L,L-diaminopimelic acid (SDAP), forming succinate and LL-2,6-diaminopimelate (DAP), an intermediate involved in the bacterial biosynthesis of lysine and meso-diaminopimelic acid, an essential component of bacterial cell walls.</text>
</comment>
<dbReference type="Pfam" id="PF01546">
    <property type="entry name" value="Peptidase_M20"/>
    <property type="match status" value="1"/>
</dbReference>
<dbReference type="Gene3D" id="3.40.630.10">
    <property type="entry name" value="Zn peptidases"/>
    <property type="match status" value="2"/>
</dbReference>
<keyword evidence="18" id="KW-1185">Reference proteome</keyword>
<dbReference type="PANTHER" id="PTHR43808">
    <property type="entry name" value="ACETYLORNITHINE DEACETYLASE"/>
    <property type="match status" value="1"/>
</dbReference>
<evidence type="ECO:0000259" key="16">
    <source>
        <dbReference type="Pfam" id="PF07687"/>
    </source>
</evidence>
<evidence type="ECO:0000256" key="1">
    <source>
        <dbReference type="ARBA" id="ARBA00005130"/>
    </source>
</evidence>
<keyword evidence="12 15" id="KW-0170">Cobalt</keyword>
<feature type="domain" description="Peptidase M20 dimerisation" evidence="16">
    <location>
        <begin position="183"/>
        <end position="288"/>
    </location>
</feature>
<dbReference type="InterPro" id="IPR050072">
    <property type="entry name" value="Peptidase_M20A"/>
</dbReference>
<keyword evidence="7 15" id="KW-0479">Metal-binding</keyword>
<keyword evidence="9 15" id="KW-0862">Zinc</keyword>
<proteinExistence type="inferred from homology"/>
<feature type="binding site" evidence="15">
    <location>
        <position position="107"/>
    </location>
    <ligand>
        <name>Zn(2+)</name>
        <dbReference type="ChEBI" id="CHEBI:29105"/>
        <label>1</label>
    </ligand>
</feature>
<sequence length="395" mass="42587">MTLPTDPAANLAELIRCPSVTPVEGQALSVLQGMLKALDCTVERPVFSEDGTPDIENLYGKLAGDGPHLMFAGHTDVVPPGDEAAWKHPPFAAAIADGQMYGRGAVDMKGGIACFVAALARYVKTHGKPKGSVSFLITGDEEGPAINGTVKLLEWAAERGEKWDASIVGEPTNPDALGDMIKIGRRGSLSGRVTVNGRQGHVAYPHRADNPVPGLMQLLEALLEQPFDEGTKDFQPSNLEVTTVDVGNKATNVIPARASAVFNIRFNDTWSAESLQAEIHNRLDRAAAANRLRGNAEEPVDFDIEWLGRPSPVFLTRDDRLVATLSASVESVVGARPELSTSGGTSDARFIKDYCPVVEFGLVGQTMHMVDERVALADLETLTQIYLRFLEDWFA</sequence>
<dbReference type="NCBIfam" id="TIGR01246">
    <property type="entry name" value="dapE_proteo"/>
    <property type="match status" value="1"/>
</dbReference>
<dbReference type="NCBIfam" id="NF009557">
    <property type="entry name" value="PRK13009.1"/>
    <property type="match status" value="1"/>
</dbReference>
<evidence type="ECO:0000256" key="4">
    <source>
        <dbReference type="ARBA" id="ARBA00011921"/>
    </source>
</evidence>
<dbReference type="InterPro" id="IPR002933">
    <property type="entry name" value="Peptidase_M20"/>
</dbReference>
<comment type="catalytic activity">
    <reaction evidence="14 15">
        <text>N-succinyl-(2S,6S)-2,6-diaminopimelate + H2O = (2S,6S)-2,6-diaminopimelate + succinate</text>
        <dbReference type="Rhea" id="RHEA:22608"/>
        <dbReference type="ChEBI" id="CHEBI:15377"/>
        <dbReference type="ChEBI" id="CHEBI:30031"/>
        <dbReference type="ChEBI" id="CHEBI:57609"/>
        <dbReference type="ChEBI" id="CHEBI:58087"/>
        <dbReference type="EC" id="3.5.1.18"/>
    </reaction>
</comment>
<feature type="active site" evidence="15">
    <location>
        <position position="76"/>
    </location>
</feature>
<dbReference type="GO" id="GO:0009014">
    <property type="term" value="F:succinyl-diaminopimelate desuccinylase activity"/>
    <property type="evidence" value="ECO:0007669"/>
    <property type="project" value="UniProtKB-EC"/>
</dbReference>
<dbReference type="Pfam" id="PF07687">
    <property type="entry name" value="M20_dimer"/>
    <property type="match status" value="1"/>
</dbReference>
<evidence type="ECO:0000256" key="7">
    <source>
        <dbReference type="ARBA" id="ARBA00022723"/>
    </source>
</evidence>
<dbReference type="InterPro" id="IPR011650">
    <property type="entry name" value="Peptidase_M20_dimer"/>
</dbReference>
<evidence type="ECO:0000256" key="13">
    <source>
        <dbReference type="ARBA" id="ARBA00031891"/>
    </source>
</evidence>
<evidence type="ECO:0000256" key="10">
    <source>
        <dbReference type="ARBA" id="ARBA00022915"/>
    </source>
</evidence>
<dbReference type="InterPro" id="IPR036264">
    <property type="entry name" value="Bact_exopeptidase_dim_dom"/>
</dbReference>
<feature type="binding site" evidence="15">
    <location>
        <position position="170"/>
    </location>
    <ligand>
        <name>Zn(2+)</name>
        <dbReference type="ChEBI" id="CHEBI:29105"/>
        <label>1</label>
    </ligand>
</feature>
<comment type="cofactor">
    <cofactor evidence="15">
        <name>Zn(2+)</name>
        <dbReference type="ChEBI" id="CHEBI:29105"/>
    </cofactor>
    <cofactor evidence="15">
        <name>Co(2+)</name>
        <dbReference type="ChEBI" id="CHEBI:48828"/>
    </cofactor>
    <text evidence="15">Binds 2 Zn(2+) or Co(2+) ions per subunit.</text>
</comment>
<evidence type="ECO:0000256" key="14">
    <source>
        <dbReference type="ARBA" id="ARBA00051301"/>
    </source>
</evidence>
<evidence type="ECO:0000256" key="12">
    <source>
        <dbReference type="ARBA" id="ARBA00023285"/>
    </source>
</evidence>
<evidence type="ECO:0000256" key="15">
    <source>
        <dbReference type="HAMAP-Rule" id="MF_01690"/>
    </source>
</evidence>
<evidence type="ECO:0000313" key="17">
    <source>
        <dbReference type="EMBL" id="MDV6227914.1"/>
    </source>
</evidence>
<comment type="subunit">
    <text evidence="3 15">Homodimer.</text>
</comment>
<accession>A0ABU4ANV1</accession>
<evidence type="ECO:0000256" key="2">
    <source>
        <dbReference type="ARBA" id="ARBA00006746"/>
    </source>
</evidence>
<dbReference type="EMBL" id="JAWLIP010000008">
    <property type="protein sequence ID" value="MDV6227914.1"/>
    <property type="molecule type" value="Genomic_DNA"/>
</dbReference>
<keyword evidence="6 15" id="KW-0028">Amino-acid biosynthesis</keyword>
<organism evidence="17 18">
    <name type="scientific">Nitratireductor aquimarinus</name>
    <dbReference type="NCBI Taxonomy" id="889300"/>
    <lineage>
        <taxon>Bacteria</taxon>
        <taxon>Pseudomonadati</taxon>
        <taxon>Pseudomonadota</taxon>
        <taxon>Alphaproteobacteria</taxon>
        <taxon>Hyphomicrobiales</taxon>
        <taxon>Phyllobacteriaceae</taxon>
        <taxon>Nitratireductor</taxon>
    </lineage>
</organism>
<dbReference type="EC" id="3.5.1.18" evidence="4 15"/>
<evidence type="ECO:0000313" key="18">
    <source>
        <dbReference type="Proteomes" id="UP001185659"/>
    </source>
</evidence>
<dbReference type="Proteomes" id="UP001185659">
    <property type="component" value="Unassembled WGS sequence"/>
</dbReference>
<evidence type="ECO:0000256" key="5">
    <source>
        <dbReference type="ARBA" id="ARBA00022391"/>
    </source>
</evidence>
<name>A0ABU4ANV1_9HYPH</name>
<dbReference type="Gene3D" id="3.30.70.360">
    <property type="match status" value="1"/>
</dbReference>
<dbReference type="PROSITE" id="PS00759">
    <property type="entry name" value="ARGE_DAPE_CPG2_2"/>
    <property type="match status" value="1"/>
</dbReference>
<dbReference type="HAMAP" id="MF_01690">
    <property type="entry name" value="DapE"/>
    <property type="match status" value="1"/>
</dbReference>